<proteinExistence type="predicted"/>
<reference evidence="3 4" key="1">
    <citation type="submission" date="2018-09" db="EMBL/GenBank/DDBJ databases">
        <title>The draft genome of Acinetobacter spp. strains.</title>
        <authorList>
            <person name="Qin J."/>
            <person name="Feng Y."/>
            <person name="Zong Z."/>
        </authorList>
    </citation>
    <scope>NUCLEOTIDE SEQUENCE [LARGE SCALE GENOMIC DNA]</scope>
    <source>
        <strain evidence="3 4">WCHAc060096</strain>
    </source>
</reference>
<keyword evidence="4" id="KW-1185">Reference proteome</keyword>
<feature type="domain" description="Helix-hairpin-helix DNA-binding motif class 1" evidence="2">
    <location>
        <begin position="122"/>
        <end position="141"/>
    </location>
</feature>
<dbReference type="PANTHER" id="PTHR21180:SF32">
    <property type="entry name" value="ENDONUCLEASE_EXONUCLEASE_PHOSPHATASE FAMILY DOMAIN-CONTAINING PROTEIN 1"/>
    <property type="match status" value="1"/>
</dbReference>
<comment type="caution">
    <text evidence="3">The sequence shown here is derived from an EMBL/GenBank/DDBJ whole genome shotgun (WGS) entry which is preliminary data.</text>
</comment>
<gene>
    <name evidence="3" type="ORF">D7V21_07990</name>
</gene>
<dbReference type="AlphaFoldDB" id="A0A3A8EFX9"/>
<accession>A0A3A8EFX9</accession>
<dbReference type="GO" id="GO:0003677">
    <property type="term" value="F:DNA binding"/>
    <property type="evidence" value="ECO:0007669"/>
    <property type="project" value="InterPro"/>
</dbReference>
<organism evidence="3 4">
    <name type="scientific">Acinetobacter guerrae</name>
    <dbReference type="NCBI Taxonomy" id="1843371"/>
    <lineage>
        <taxon>Bacteria</taxon>
        <taxon>Pseudomonadati</taxon>
        <taxon>Pseudomonadota</taxon>
        <taxon>Gammaproteobacteria</taxon>
        <taxon>Moraxellales</taxon>
        <taxon>Moraxellaceae</taxon>
        <taxon>Acinetobacter</taxon>
    </lineage>
</organism>
<dbReference type="InterPro" id="IPR051675">
    <property type="entry name" value="Endo/Exo/Phosphatase_dom_1"/>
</dbReference>
<dbReference type="GO" id="GO:0006281">
    <property type="term" value="P:DNA repair"/>
    <property type="evidence" value="ECO:0007669"/>
    <property type="project" value="InterPro"/>
</dbReference>
<dbReference type="GO" id="GO:0015628">
    <property type="term" value="P:protein secretion by the type II secretion system"/>
    <property type="evidence" value="ECO:0007669"/>
    <property type="project" value="TreeGrafter"/>
</dbReference>
<feature type="domain" description="Helix-hairpin-helix DNA-binding motif class 1" evidence="2">
    <location>
        <begin position="92"/>
        <end position="111"/>
    </location>
</feature>
<evidence type="ECO:0000256" key="1">
    <source>
        <dbReference type="SAM" id="MobiDB-lite"/>
    </source>
</evidence>
<dbReference type="Pfam" id="PF12836">
    <property type="entry name" value="HHH_3"/>
    <property type="match status" value="1"/>
</dbReference>
<dbReference type="InterPro" id="IPR010994">
    <property type="entry name" value="RuvA_2-like"/>
</dbReference>
<dbReference type="Proteomes" id="UP000269001">
    <property type="component" value="Unassembled WGS sequence"/>
</dbReference>
<protein>
    <submittedName>
        <fullName evidence="3">Helix-hairpin-helix domain-containing protein</fullName>
    </submittedName>
</protein>
<feature type="compositionally biased region" description="Low complexity" evidence="1">
    <location>
        <begin position="50"/>
        <end position="78"/>
    </location>
</feature>
<dbReference type="InterPro" id="IPR003583">
    <property type="entry name" value="Hlx-hairpin-Hlx_DNA-bd_motif"/>
</dbReference>
<dbReference type="SUPFAM" id="SSF47781">
    <property type="entry name" value="RuvA domain 2-like"/>
    <property type="match status" value="1"/>
</dbReference>
<dbReference type="SMART" id="SM00278">
    <property type="entry name" value="HhH1"/>
    <property type="match status" value="2"/>
</dbReference>
<evidence type="ECO:0000259" key="2">
    <source>
        <dbReference type="SMART" id="SM00278"/>
    </source>
</evidence>
<name>A0A3A8EFX9_9GAMM</name>
<dbReference type="NCBIfam" id="TIGR00426">
    <property type="entry name" value="competence protein ComEA helix-hairpin-helix repeat region"/>
    <property type="match status" value="1"/>
</dbReference>
<dbReference type="Gene3D" id="1.10.150.280">
    <property type="entry name" value="AF1531-like domain"/>
    <property type="match status" value="1"/>
</dbReference>
<dbReference type="InterPro" id="IPR004509">
    <property type="entry name" value="Competence_ComEA_HhH"/>
</dbReference>
<dbReference type="PANTHER" id="PTHR21180">
    <property type="entry name" value="ENDONUCLEASE/EXONUCLEASE/PHOSPHATASE FAMILY DOMAIN-CONTAINING PROTEIN 1"/>
    <property type="match status" value="1"/>
</dbReference>
<evidence type="ECO:0000313" key="3">
    <source>
        <dbReference type="EMBL" id="RKG33837.1"/>
    </source>
</evidence>
<feature type="region of interest" description="Disordered" evidence="1">
    <location>
        <begin position="49"/>
        <end position="78"/>
    </location>
</feature>
<dbReference type="RefSeq" id="WP_120369988.1">
    <property type="nucleotide sequence ID" value="NZ_RAXU01000008.1"/>
</dbReference>
<dbReference type="GO" id="GO:0015627">
    <property type="term" value="C:type II protein secretion system complex"/>
    <property type="evidence" value="ECO:0007669"/>
    <property type="project" value="TreeGrafter"/>
</dbReference>
<evidence type="ECO:0000313" key="4">
    <source>
        <dbReference type="Proteomes" id="UP000269001"/>
    </source>
</evidence>
<dbReference type="EMBL" id="RAXU01000008">
    <property type="protein sequence ID" value="RKG33837.1"/>
    <property type="molecule type" value="Genomic_DNA"/>
</dbReference>
<sequence>MITLRQISVYLIQIGILCVMSNLSYAQQFDQSYQSWKAQQQTHDQRLNASSSSDYYLSKPSLSKDVSKNSTAKNTNTSNIGTKVNINSATAQELQRLNGIGAKKAQAIVDYRDQNGRFKTVNDLLSIKGIGPKFIEKNKSNLSL</sequence>